<sequence>MATDPLNITSDARNTLLVVTALIVAVTFQAALNPPGGVWQDDKYDPEQNCTVVPANLNNCTRVAQAGTSVLHLRSVVRYETFIFVNTLAFSATTSTILFLLLGSGTPFRTETIISIYCMNFAYAASVGAVQPQTPTTWAILLSALLSPYIFRFPSLIIERKKVAREQDVPQGPPVFQRGAC</sequence>
<reference evidence="3 4" key="1">
    <citation type="journal article" date="2023" name="Int. J. Mol. Sci.">
        <title>De Novo Assembly and Annotation of 11 Diverse Shrub Willow (Salix) Genomes Reveals Novel Gene Organization in Sex-Linked Regions.</title>
        <authorList>
            <person name="Hyden B."/>
            <person name="Feng K."/>
            <person name="Yates T.B."/>
            <person name="Jawdy S."/>
            <person name="Cereghino C."/>
            <person name="Smart L.B."/>
            <person name="Muchero W."/>
        </authorList>
    </citation>
    <scope>NUCLEOTIDE SEQUENCE [LARGE SCALE GENOMIC DNA]</scope>
    <source>
        <tissue evidence="3">Shoot tip</tissue>
    </source>
</reference>
<name>A0AAD6PD96_9ROSI</name>
<comment type="caution">
    <text evidence="3">The sequence shown here is derived from an EMBL/GenBank/DDBJ whole genome shotgun (WGS) entry which is preliminary data.</text>
</comment>
<feature type="transmembrane region" description="Helical" evidence="1">
    <location>
        <begin position="12"/>
        <end position="32"/>
    </location>
</feature>
<dbReference type="InterPro" id="IPR026961">
    <property type="entry name" value="PGG_dom"/>
</dbReference>
<feature type="domain" description="PGG" evidence="2">
    <location>
        <begin position="10"/>
        <end position="127"/>
    </location>
</feature>
<keyword evidence="1" id="KW-0812">Transmembrane</keyword>
<evidence type="ECO:0000313" key="3">
    <source>
        <dbReference type="EMBL" id="KAJ6424258.1"/>
    </source>
</evidence>
<evidence type="ECO:0000313" key="4">
    <source>
        <dbReference type="Proteomes" id="UP001162972"/>
    </source>
</evidence>
<feature type="transmembrane region" description="Helical" evidence="1">
    <location>
        <begin position="114"/>
        <end position="132"/>
    </location>
</feature>
<keyword evidence="1" id="KW-0472">Membrane</keyword>
<dbReference type="Pfam" id="PF13962">
    <property type="entry name" value="PGG"/>
    <property type="match status" value="1"/>
</dbReference>
<keyword evidence="1" id="KW-1133">Transmembrane helix</keyword>
<protein>
    <recommendedName>
        <fullName evidence="2">PGG domain-containing protein</fullName>
    </recommendedName>
</protein>
<organism evidence="3 4">
    <name type="scientific">Salix udensis</name>
    <dbReference type="NCBI Taxonomy" id="889485"/>
    <lineage>
        <taxon>Eukaryota</taxon>
        <taxon>Viridiplantae</taxon>
        <taxon>Streptophyta</taxon>
        <taxon>Embryophyta</taxon>
        <taxon>Tracheophyta</taxon>
        <taxon>Spermatophyta</taxon>
        <taxon>Magnoliopsida</taxon>
        <taxon>eudicotyledons</taxon>
        <taxon>Gunneridae</taxon>
        <taxon>Pentapetalae</taxon>
        <taxon>rosids</taxon>
        <taxon>fabids</taxon>
        <taxon>Malpighiales</taxon>
        <taxon>Salicaceae</taxon>
        <taxon>Saliceae</taxon>
        <taxon>Salix</taxon>
    </lineage>
</organism>
<proteinExistence type="predicted"/>
<dbReference type="Proteomes" id="UP001162972">
    <property type="component" value="Chromosome 16"/>
</dbReference>
<gene>
    <name evidence="3" type="ORF">OIU84_025110</name>
</gene>
<dbReference type="PANTHER" id="PTHR24177">
    <property type="entry name" value="CASKIN"/>
    <property type="match status" value="1"/>
</dbReference>
<evidence type="ECO:0000259" key="2">
    <source>
        <dbReference type="Pfam" id="PF13962"/>
    </source>
</evidence>
<keyword evidence="4" id="KW-1185">Reference proteome</keyword>
<feature type="transmembrane region" description="Helical" evidence="1">
    <location>
        <begin position="81"/>
        <end position="102"/>
    </location>
</feature>
<dbReference type="EMBL" id="JAPFFJ010000006">
    <property type="protein sequence ID" value="KAJ6424258.1"/>
    <property type="molecule type" value="Genomic_DNA"/>
</dbReference>
<accession>A0AAD6PD96</accession>
<dbReference type="PANTHER" id="PTHR24177:SF468">
    <property type="entry name" value="PGG DOMAIN-CONTAINING PROTEIN"/>
    <property type="match status" value="1"/>
</dbReference>
<dbReference type="AlphaFoldDB" id="A0AAD6PD96"/>
<feature type="transmembrane region" description="Helical" evidence="1">
    <location>
        <begin position="138"/>
        <end position="158"/>
    </location>
</feature>
<dbReference type="GO" id="GO:0016020">
    <property type="term" value="C:membrane"/>
    <property type="evidence" value="ECO:0007669"/>
    <property type="project" value="TreeGrafter"/>
</dbReference>
<evidence type="ECO:0000256" key="1">
    <source>
        <dbReference type="SAM" id="Phobius"/>
    </source>
</evidence>